<proteinExistence type="predicted"/>
<name>A0AAW5KBU8_9BACT</name>
<evidence type="ECO:0000313" key="2">
    <source>
        <dbReference type="Proteomes" id="UP001205919"/>
    </source>
</evidence>
<dbReference type="AlphaFoldDB" id="A0AAW5KBU8"/>
<dbReference type="EMBL" id="JANFYT010000039">
    <property type="protein sequence ID" value="MCQ4815489.1"/>
    <property type="molecule type" value="Genomic_DNA"/>
</dbReference>
<sequence>MAVGRNLTFKQFVAEQCMKSNSFDYPGERIIFFNKDCVEAWRLPDDLDPEYAAEAIVKGWLEFTPRPIPKTEYKRKPRGRELTLEQFMQEQSMKNNMFDYQGSHVIYGRAQPPFADISRRLPDDLCPDHYGTASILGLIEIDESKCGFPVDINRHIFEDYRPLDEYIAMRDYYFPPYPENWTLEEFMDRQSRKKHPFNYKARYLYAYRYIQPEDERHYRADSLWYLPVYLNMKYMMKAIELGLVRQLDSLERFGSQVPAEPRYATEEDFALKRRKYYSQNR</sequence>
<dbReference type="RefSeq" id="WP_008709543.1">
    <property type="nucleotide sequence ID" value="NZ_CABKQM010000003.1"/>
</dbReference>
<reference evidence="1 2" key="1">
    <citation type="submission" date="2022-06" db="EMBL/GenBank/DDBJ databases">
        <title>Isolation of gut microbiota from human fecal samples.</title>
        <authorList>
            <person name="Pamer E.G."/>
            <person name="Barat B."/>
            <person name="Waligurski E."/>
            <person name="Medina S."/>
            <person name="Paddock L."/>
            <person name="Mostad J."/>
        </authorList>
    </citation>
    <scope>NUCLEOTIDE SEQUENCE [LARGE SCALE GENOMIC DNA]</scope>
    <source>
        <strain evidence="1 2">DFI.9.90</strain>
    </source>
</reference>
<gene>
    <name evidence="1" type="ORF">NE630_13710</name>
</gene>
<comment type="caution">
    <text evidence="1">The sequence shown here is derived from an EMBL/GenBank/DDBJ whole genome shotgun (WGS) entry which is preliminary data.</text>
</comment>
<accession>A0AAW5KBU8</accession>
<dbReference type="Proteomes" id="UP001205919">
    <property type="component" value="Unassembled WGS sequence"/>
</dbReference>
<keyword evidence="2" id="KW-1185">Reference proteome</keyword>
<organism evidence="1 2">
    <name type="scientific">Cloacibacillus evryensis</name>
    <dbReference type="NCBI Taxonomy" id="508460"/>
    <lineage>
        <taxon>Bacteria</taxon>
        <taxon>Thermotogati</taxon>
        <taxon>Synergistota</taxon>
        <taxon>Synergistia</taxon>
        <taxon>Synergistales</taxon>
        <taxon>Synergistaceae</taxon>
        <taxon>Cloacibacillus</taxon>
    </lineage>
</organism>
<protein>
    <submittedName>
        <fullName evidence="1">Uncharacterized protein</fullName>
    </submittedName>
</protein>
<evidence type="ECO:0000313" key="1">
    <source>
        <dbReference type="EMBL" id="MCQ4815489.1"/>
    </source>
</evidence>